<evidence type="ECO:0000313" key="4">
    <source>
        <dbReference type="Proteomes" id="UP000295293"/>
    </source>
</evidence>
<keyword evidence="1 3" id="KW-0808">Transferase</keyword>
<evidence type="ECO:0000256" key="2">
    <source>
        <dbReference type="SAM" id="MobiDB-lite"/>
    </source>
</evidence>
<dbReference type="PANTHER" id="PTHR12788:SF10">
    <property type="entry name" value="PROTEIN-TYROSINE SULFOTRANSFERASE"/>
    <property type="match status" value="1"/>
</dbReference>
<comment type="caution">
    <text evidence="3">The sequence shown here is derived from an EMBL/GenBank/DDBJ whole genome shotgun (WGS) entry which is preliminary data.</text>
</comment>
<dbReference type="PANTHER" id="PTHR12788">
    <property type="entry name" value="PROTEIN-TYROSINE SULFOTRANSFERASE 2"/>
    <property type="match status" value="1"/>
</dbReference>
<sequence>MSLGLDDAGTPAVADGAAGATPHPRDRPVFIVGTERSGSNLLRLALNAHSAISVPHPPHLLRYFLPLLPRYGDLAQLHRRQRLVRDALRLVRWHIHPWQTLPDAAWILREMRTPDLLGLYDAIQYWHAQQQRKPRWGCKSTFAIHQIDALADYYPAARFLWLIRDPRDVAASSKQSVFNPNVALNTAVLWQQQQQLGLAAWQRYGAQRILRLHYEALVGDPAPAFVQICAFLGLPFEASMLSAFSGDEARIAARLSSSWANVAKPISTTSVQAYRRRLTLREAQDVEGHTAELLQTLGYALPLRPPRPSRWRYARARLVEPLHALKTELRAVLRDRNVLLRWRRALLLRYLGLCR</sequence>
<dbReference type="OrthoDB" id="9815894at2"/>
<evidence type="ECO:0000313" key="3">
    <source>
        <dbReference type="EMBL" id="TDR47498.1"/>
    </source>
</evidence>
<proteinExistence type="predicted"/>
<dbReference type="GO" id="GO:0008476">
    <property type="term" value="F:protein-tyrosine sulfotransferase activity"/>
    <property type="evidence" value="ECO:0007669"/>
    <property type="project" value="InterPro"/>
</dbReference>
<organism evidence="3 4">
    <name type="scientific">Tahibacter aquaticus</name>
    <dbReference type="NCBI Taxonomy" id="520092"/>
    <lineage>
        <taxon>Bacteria</taxon>
        <taxon>Pseudomonadati</taxon>
        <taxon>Pseudomonadota</taxon>
        <taxon>Gammaproteobacteria</taxon>
        <taxon>Lysobacterales</taxon>
        <taxon>Rhodanobacteraceae</taxon>
        <taxon>Tahibacter</taxon>
    </lineage>
</organism>
<gene>
    <name evidence="3" type="ORF">DFR29_102158</name>
</gene>
<feature type="region of interest" description="Disordered" evidence="2">
    <location>
        <begin position="1"/>
        <end position="27"/>
    </location>
</feature>
<evidence type="ECO:0000256" key="1">
    <source>
        <dbReference type="ARBA" id="ARBA00022679"/>
    </source>
</evidence>
<accession>A0A4R6Z6U2</accession>
<dbReference type="InterPro" id="IPR026634">
    <property type="entry name" value="TPST-like"/>
</dbReference>
<dbReference type="RefSeq" id="WP_133817219.1">
    <property type="nucleotide sequence ID" value="NZ_SNZH01000002.1"/>
</dbReference>
<dbReference type="Proteomes" id="UP000295293">
    <property type="component" value="Unassembled WGS sequence"/>
</dbReference>
<protein>
    <submittedName>
        <fullName evidence="3">Sulfotransferase family protein</fullName>
    </submittedName>
</protein>
<dbReference type="AlphaFoldDB" id="A0A4R6Z6U2"/>
<dbReference type="EMBL" id="SNZH01000002">
    <property type="protein sequence ID" value="TDR47498.1"/>
    <property type="molecule type" value="Genomic_DNA"/>
</dbReference>
<reference evidence="3 4" key="1">
    <citation type="submission" date="2019-03" db="EMBL/GenBank/DDBJ databases">
        <title>Genomic Encyclopedia of Type Strains, Phase IV (KMG-IV): sequencing the most valuable type-strain genomes for metagenomic binning, comparative biology and taxonomic classification.</title>
        <authorList>
            <person name="Goeker M."/>
        </authorList>
    </citation>
    <scope>NUCLEOTIDE SEQUENCE [LARGE SCALE GENOMIC DNA]</scope>
    <source>
        <strain evidence="3 4">DSM 21667</strain>
    </source>
</reference>
<dbReference type="Pfam" id="PF13469">
    <property type="entry name" value="Sulfotransfer_3"/>
    <property type="match status" value="1"/>
</dbReference>
<keyword evidence="4" id="KW-1185">Reference proteome</keyword>
<dbReference type="SUPFAM" id="SSF52540">
    <property type="entry name" value="P-loop containing nucleoside triphosphate hydrolases"/>
    <property type="match status" value="1"/>
</dbReference>
<dbReference type="Gene3D" id="3.40.50.300">
    <property type="entry name" value="P-loop containing nucleotide triphosphate hydrolases"/>
    <property type="match status" value="1"/>
</dbReference>
<name>A0A4R6Z6U2_9GAMM</name>
<dbReference type="InterPro" id="IPR027417">
    <property type="entry name" value="P-loop_NTPase"/>
</dbReference>